<keyword evidence="1" id="KW-0378">Hydrolase</keyword>
<keyword evidence="1" id="KW-0255">Endonuclease</keyword>
<dbReference type="RefSeq" id="WP_212571208.1">
    <property type="nucleotide sequence ID" value="NZ_CP073084.1"/>
</dbReference>
<dbReference type="InterPro" id="IPR022385">
    <property type="entry name" value="Rhs_assc_core"/>
</dbReference>
<dbReference type="NCBIfam" id="TIGR03696">
    <property type="entry name" value="Rhs_assc_core"/>
    <property type="match status" value="1"/>
</dbReference>
<gene>
    <name evidence="1" type="ORF">INT76_00960</name>
</gene>
<dbReference type="Pfam" id="PF14414">
    <property type="entry name" value="WHH"/>
    <property type="match status" value="1"/>
</dbReference>
<protein>
    <submittedName>
        <fullName evidence="1">HNH endonuclease</fullName>
    </submittedName>
</protein>
<keyword evidence="2" id="KW-1185">Reference proteome</keyword>
<sequence>MTEDDYIDYRQKLNLWGEAEIDGYRHYAANDSTPLTCNHRFVGQYYDEESGLHYNRFRYYSPETGQYVSSEPIGLLGGFNPYGYAFNPTGWVDPLGSAVCPIQKLKDRGYEGVTQTQNGGLDYSGSNALYSNPKKPDVNPIQTIEYTGDYHTDFERASMQALGQKSTPRGYVWHHMDYDPQTNTGIMQLVKQDAHRGIPHRGGVADYKAAHPDIESYIFQAWGRN</sequence>
<dbReference type="GO" id="GO:0004519">
    <property type="term" value="F:endonuclease activity"/>
    <property type="evidence" value="ECO:0007669"/>
    <property type="project" value="UniProtKB-KW"/>
</dbReference>
<accession>A0ABX7YM30</accession>
<keyword evidence="1" id="KW-0540">Nuclease</keyword>
<dbReference type="Gene3D" id="2.180.10.10">
    <property type="entry name" value="RHS repeat-associated core"/>
    <property type="match status" value="1"/>
</dbReference>
<dbReference type="InterPro" id="IPR050708">
    <property type="entry name" value="T6SS_VgrG/RHS"/>
</dbReference>
<evidence type="ECO:0000313" key="2">
    <source>
        <dbReference type="Proteomes" id="UP000677616"/>
    </source>
</evidence>
<dbReference type="Proteomes" id="UP000677616">
    <property type="component" value="Chromosome"/>
</dbReference>
<organism evidence="1 2">
    <name type="scientific">Streptococcus oriscaviae</name>
    <dbReference type="NCBI Taxonomy" id="2781599"/>
    <lineage>
        <taxon>Bacteria</taxon>
        <taxon>Bacillati</taxon>
        <taxon>Bacillota</taxon>
        <taxon>Bacilli</taxon>
        <taxon>Lactobacillales</taxon>
        <taxon>Streptococcaceae</taxon>
        <taxon>Streptococcus</taxon>
    </lineage>
</organism>
<proteinExistence type="predicted"/>
<dbReference type="PANTHER" id="PTHR32305:SF15">
    <property type="entry name" value="PROTEIN RHSA-RELATED"/>
    <property type="match status" value="1"/>
</dbReference>
<dbReference type="InterPro" id="IPR032869">
    <property type="entry name" value="WHH_dom_containing"/>
</dbReference>
<dbReference type="EMBL" id="CP073084">
    <property type="protein sequence ID" value="QUE54497.1"/>
    <property type="molecule type" value="Genomic_DNA"/>
</dbReference>
<name>A0ABX7YM30_9STRE</name>
<dbReference type="PANTHER" id="PTHR32305">
    <property type="match status" value="1"/>
</dbReference>
<evidence type="ECO:0000313" key="1">
    <source>
        <dbReference type="EMBL" id="QUE54497.1"/>
    </source>
</evidence>
<reference evidence="1 2" key="1">
    <citation type="submission" date="2021-04" db="EMBL/GenBank/DDBJ databases">
        <title>Complete genome sequence of a novel Streptococcus species.</title>
        <authorList>
            <person name="Teng J.L.L."/>
        </authorList>
    </citation>
    <scope>NUCLEOTIDE SEQUENCE [LARGE SCALE GENOMIC DNA]</scope>
    <source>
        <strain evidence="1 2">HKU75</strain>
    </source>
</reference>
<dbReference type="PRINTS" id="PR00394">
    <property type="entry name" value="RHSPROTEIN"/>
</dbReference>